<feature type="transmembrane region" description="Helical" evidence="1">
    <location>
        <begin position="7"/>
        <end position="27"/>
    </location>
</feature>
<accession>A0ABS4IHM3</accession>
<evidence type="ECO:0000313" key="4">
    <source>
        <dbReference type="Proteomes" id="UP001519345"/>
    </source>
</evidence>
<sequence>MKESLRFSGNLIFILFLGLLLFSFAMFQGGFTSWFLFYSFLPIFVYHLGLLFYPIKNWEVTRNLSHHVIRSGDGVTGTIRIRRSIPFPLYYCICEEILPDTLKKAGNHKDNYRNMAEPAKLNFSRDVKKIIFPSARRVMEISYKLDDVPRGDHHLQAIRVKTGDVFGFVKKEHIFDLRDQLVAYPNERPIHLNEKVSSSEEGATASYTLNLKNTNVVSGIREYAPGDKFSWIDWKQTARKNKVMTKEFEQEKSTDILVVLDSCASEGMNPLAFEASVEMTVSLMASTGKQSTQVGLLTIGEKVVYFPKHDSSLNDSVNQHLTRIQPTGSKPFPMKLKEELFKVGHGNIVMLLTTRIDHGFKDSMQQLKKRSKKVIVLLILPAEKISRNEHMLIQQLKSEGVDMRVLTEKELMKTPIEVSRT</sequence>
<protein>
    <submittedName>
        <fullName evidence="3">Uncharacterized protein (DUF58 family)</fullName>
    </submittedName>
</protein>
<dbReference type="PANTHER" id="PTHR34351:SF2">
    <property type="entry name" value="DUF58 DOMAIN-CONTAINING PROTEIN"/>
    <property type="match status" value="1"/>
</dbReference>
<evidence type="ECO:0000256" key="1">
    <source>
        <dbReference type="SAM" id="Phobius"/>
    </source>
</evidence>
<proteinExistence type="predicted"/>
<dbReference type="RefSeq" id="WP_209463574.1">
    <property type="nucleotide sequence ID" value="NZ_CP110224.1"/>
</dbReference>
<organism evidence="3 4">
    <name type="scientific">Virgibacillus natechei</name>
    <dbReference type="NCBI Taxonomy" id="1216297"/>
    <lineage>
        <taxon>Bacteria</taxon>
        <taxon>Bacillati</taxon>
        <taxon>Bacillota</taxon>
        <taxon>Bacilli</taxon>
        <taxon>Bacillales</taxon>
        <taxon>Bacillaceae</taxon>
        <taxon>Virgibacillus</taxon>
    </lineage>
</organism>
<dbReference type="PANTHER" id="PTHR34351">
    <property type="entry name" value="SLR1927 PROTEIN-RELATED"/>
    <property type="match status" value="1"/>
</dbReference>
<feature type="transmembrane region" description="Helical" evidence="1">
    <location>
        <begin position="33"/>
        <end position="53"/>
    </location>
</feature>
<evidence type="ECO:0000259" key="2">
    <source>
        <dbReference type="Pfam" id="PF01882"/>
    </source>
</evidence>
<dbReference type="Gene3D" id="3.40.50.410">
    <property type="entry name" value="von Willebrand factor, type A domain"/>
    <property type="match status" value="1"/>
</dbReference>
<name>A0ABS4IHM3_9BACI</name>
<keyword evidence="1" id="KW-0472">Membrane</keyword>
<comment type="caution">
    <text evidence="3">The sequence shown here is derived from an EMBL/GenBank/DDBJ whole genome shotgun (WGS) entry which is preliminary data.</text>
</comment>
<evidence type="ECO:0000313" key="3">
    <source>
        <dbReference type="EMBL" id="MBP1970447.1"/>
    </source>
</evidence>
<keyword evidence="4" id="KW-1185">Reference proteome</keyword>
<dbReference type="Proteomes" id="UP001519345">
    <property type="component" value="Unassembled WGS sequence"/>
</dbReference>
<dbReference type="InterPro" id="IPR002881">
    <property type="entry name" value="DUF58"/>
</dbReference>
<gene>
    <name evidence="3" type="ORF">J2Z83_002568</name>
</gene>
<dbReference type="InterPro" id="IPR036465">
    <property type="entry name" value="vWFA_dom_sf"/>
</dbReference>
<reference evidence="3 4" key="1">
    <citation type="submission" date="2021-03" db="EMBL/GenBank/DDBJ databases">
        <title>Genomic Encyclopedia of Type Strains, Phase IV (KMG-IV): sequencing the most valuable type-strain genomes for metagenomic binning, comparative biology and taxonomic classification.</title>
        <authorList>
            <person name="Goeker M."/>
        </authorList>
    </citation>
    <scope>NUCLEOTIDE SEQUENCE [LARGE SCALE GENOMIC DNA]</scope>
    <source>
        <strain evidence="3 4">DSM 25609</strain>
    </source>
</reference>
<dbReference type="EMBL" id="JAGGKX010000013">
    <property type="protein sequence ID" value="MBP1970447.1"/>
    <property type="molecule type" value="Genomic_DNA"/>
</dbReference>
<dbReference type="Pfam" id="PF01882">
    <property type="entry name" value="DUF58"/>
    <property type="match status" value="1"/>
</dbReference>
<keyword evidence="1" id="KW-0812">Transmembrane</keyword>
<feature type="domain" description="DUF58" evidence="2">
    <location>
        <begin position="220"/>
        <end position="383"/>
    </location>
</feature>
<keyword evidence="1" id="KW-1133">Transmembrane helix</keyword>